<keyword evidence="2" id="KW-0812">Transmembrane</keyword>
<organism evidence="4 5">
    <name type="scientific">Litchfieldella qijiaojingensis</name>
    <dbReference type="NCBI Taxonomy" id="980347"/>
    <lineage>
        <taxon>Bacteria</taxon>
        <taxon>Pseudomonadati</taxon>
        <taxon>Pseudomonadota</taxon>
        <taxon>Gammaproteobacteria</taxon>
        <taxon>Oceanospirillales</taxon>
        <taxon>Halomonadaceae</taxon>
        <taxon>Litchfieldella</taxon>
    </lineage>
</organism>
<feature type="compositionally biased region" description="Basic and acidic residues" evidence="1">
    <location>
        <begin position="21"/>
        <end position="34"/>
    </location>
</feature>
<feature type="domain" description="HTH cro/C1-type" evidence="3">
    <location>
        <begin position="22"/>
        <end position="55"/>
    </location>
</feature>
<dbReference type="InterPro" id="IPR001387">
    <property type="entry name" value="Cro/C1-type_HTH"/>
</dbReference>
<dbReference type="InterPro" id="IPR010982">
    <property type="entry name" value="Lambda_DNA-bd_dom_sf"/>
</dbReference>
<dbReference type="EMBL" id="BMXS01000010">
    <property type="protein sequence ID" value="GGX94164.1"/>
    <property type="molecule type" value="Genomic_DNA"/>
</dbReference>
<feature type="compositionally biased region" description="Polar residues" evidence="1">
    <location>
        <begin position="219"/>
        <end position="231"/>
    </location>
</feature>
<evidence type="ECO:0000313" key="4">
    <source>
        <dbReference type="EMBL" id="GGX94164.1"/>
    </source>
</evidence>
<dbReference type="InterPro" id="IPR050400">
    <property type="entry name" value="Bact_Cytoskel_RodZ"/>
</dbReference>
<proteinExistence type="predicted"/>
<dbReference type="PANTHER" id="PTHR34475">
    <property type="match status" value="1"/>
</dbReference>
<dbReference type="CDD" id="cd00093">
    <property type="entry name" value="HTH_XRE"/>
    <property type="match status" value="1"/>
</dbReference>
<feature type="compositionally biased region" description="Low complexity" evidence="1">
    <location>
        <begin position="253"/>
        <end position="262"/>
    </location>
</feature>
<dbReference type="SMART" id="SM00530">
    <property type="entry name" value="HTH_XRE"/>
    <property type="match status" value="1"/>
</dbReference>
<dbReference type="Gene3D" id="1.10.260.40">
    <property type="entry name" value="lambda repressor-like DNA-binding domains"/>
    <property type="match status" value="1"/>
</dbReference>
<keyword evidence="5" id="KW-1185">Reference proteome</keyword>
<reference evidence="5" key="1">
    <citation type="journal article" date="2019" name="Int. J. Syst. Evol. Microbiol.">
        <title>The Global Catalogue of Microorganisms (GCM) 10K type strain sequencing project: providing services to taxonomists for standard genome sequencing and annotation.</title>
        <authorList>
            <consortium name="The Broad Institute Genomics Platform"/>
            <consortium name="The Broad Institute Genome Sequencing Center for Infectious Disease"/>
            <person name="Wu L."/>
            <person name="Ma J."/>
        </authorList>
    </citation>
    <scope>NUCLEOTIDE SEQUENCE [LARGE SCALE GENOMIC DNA]</scope>
    <source>
        <strain evidence="5">KCTC 22228</strain>
    </source>
</reference>
<accession>A0ABQ2YSY1</accession>
<protein>
    <recommendedName>
        <fullName evidence="3">HTH cro/C1-type domain-containing protein</fullName>
    </recommendedName>
</protein>
<evidence type="ECO:0000259" key="3">
    <source>
        <dbReference type="PROSITE" id="PS50943"/>
    </source>
</evidence>
<evidence type="ECO:0000256" key="1">
    <source>
        <dbReference type="SAM" id="MobiDB-lite"/>
    </source>
</evidence>
<keyword evidence="2" id="KW-0472">Membrane</keyword>
<evidence type="ECO:0000256" key="2">
    <source>
        <dbReference type="SAM" id="Phobius"/>
    </source>
</evidence>
<dbReference type="Proteomes" id="UP000653056">
    <property type="component" value="Unassembled WGS sequence"/>
</dbReference>
<sequence>MSETHYNDPAELAPQSSPGELLKREREKQGLSREEVASALNLRPAVVDGLESDSYDEVPVATYRRGYLRAYSRLLGIDDRSVIEAYNARFGNIEGEHRVTPVHVTKPPSRLGAWLFKLATLIVIAGLVGLTLLWWQSRGGNDLLGIGGNEPVAVDTLDGTPVTEEPEPAGEMLPPLPDDSNELGLVDDEAQIEPGSDVAVDSERADVAPSSINDEEETSTAAITGDRSPSPSDAVATLVPDAEVDMAPETESEASVAEPSAEPAEEAPAEAVEEAAADPRTLELTFNEQSWTEIFDANDNRIFVGLQESGTQATAEGQPPFRLTIGNATGVELRYRGEIIDLGSRAGSNNVARFTLGE</sequence>
<dbReference type="PROSITE" id="PS50943">
    <property type="entry name" value="HTH_CROC1"/>
    <property type="match status" value="1"/>
</dbReference>
<gene>
    <name evidence="4" type="ORF">GCM10007160_22200</name>
</gene>
<feature type="compositionally biased region" description="Acidic residues" evidence="1">
    <location>
        <begin position="179"/>
        <end position="191"/>
    </location>
</feature>
<feature type="compositionally biased region" description="Acidic residues" evidence="1">
    <location>
        <begin position="263"/>
        <end position="276"/>
    </location>
</feature>
<name>A0ABQ2YSY1_9GAMM</name>
<feature type="region of interest" description="Disordered" evidence="1">
    <location>
        <begin position="246"/>
        <end position="277"/>
    </location>
</feature>
<feature type="region of interest" description="Disordered" evidence="1">
    <location>
        <begin position="1"/>
        <end position="34"/>
    </location>
</feature>
<dbReference type="Pfam" id="PF13413">
    <property type="entry name" value="HTH_25"/>
    <property type="match status" value="1"/>
</dbReference>
<dbReference type="Pfam" id="PF13464">
    <property type="entry name" value="RodZ_C"/>
    <property type="match status" value="1"/>
</dbReference>
<feature type="region of interest" description="Disordered" evidence="1">
    <location>
        <begin position="158"/>
        <end position="234"/>
    </location>
</feature>
<evidence type="ECO:0000313" key="5">
    <source>
        <dbReference type="Proteomes" id="UP000653056"/>
    </source>
</evidence>
<keyword evidence="2" id="KW-1133">Transmembrane helix</keyword>
<comment type="caution">
    <text evidence="4">The sequence shown here is derived from an EMBL/GenBank/DDBJ whole genome shotgun (WGS) entry which is preliminary data.</text>
</comment>
<dbReference type="PANTHER" id="PTHR34475:SF1">
    <property type="entry name" value="CYTOSKELETON PROTEIN RODZ"/>
    <property type="match status" value="1"/>
</dbReference>
<dbReference type="InterPro" id="IPR025194">
    <property type="entry name" value="RodZ-like_C"/>
</dbReference>
<feature type="transmembrane region" description="Helical" evidence="2">
    <location>
        <begin position="114"/>
        <end position="135"/>
    </location>
</feature>
<dbReference type="RefSeq" id="WP_189469143.1">
    <property type="nucleotide sequence ID" value="NZ_BMXS01000010.1"/>
</dbReference>
<dbReference type="SUPFAM" id="SSF47413">
    <property type="entry name" value="lambda repressor-like DNA-binding domains"/>
    <property type="match status" value="1"/>
</dbReference>